<sequence>MAKRQRRSNVGAAGSVADRKSAKQHLPLSGHRRRRYVTCTVGILGLIPVLAILVNLFVAGHDDQRSQNLDDQRIDPRIPRIDSTEVKLNPERENEILDFLNNFVCNYRPNTSMKTGGIGQAADIEGYCHPRLSADPHLRTQRVSPLPTNANSWSRSSSTRDDGILAGELVMRLPRPLQIWDLDALRDKYIQHELLGLGEIGIKKKGARHKNTQNPLDSGAYLAVYLIRLLHGSRDSNAGQTCNQDDANCNVAGMWDDMSQHKERVQMLSAYIDILPTTNDRQSHSNQNPHSHPLFWSLKLVESLFPRYTYTYDLIIHYQQMIESEYAALTLVSKDFKRNVSFVEYLSMRINVLSRAFGVTASTSDNGVLWGIEADRNNVSLTDEMRLYETSNFGISLDNSDAGEGKEEFKFRSMCPLLDMYNSHPNPNVIWGYDSRTSSYLIHASKKSNIPPNHSIVVSYGKYTDGHLLAKYGYVNGDGTSPTEIILAVFHRMLGDVGLGRQFSQLPFDAWDPGSRETIFGGNNTGSELVMAKKALEIQAKELLRYLMFDDGYEDCIDLNGSPDPTEEELKLLKLQHLARIANNRDAWIVRVPSKFPHALPLQTDGSPIPEQKKDKKAVGLNAENIISTCRLLSLTVADIGGNAVNFLREGLIESGTWKSSKKWYFRVENKGDALEFRAMMCVVRLCNVALGRYANHDTPEPTIVGSTTWNAWYVVSGEVRALGSLLQAAASEANKIKERYQSLTGTSANSIAAITVREEGSCPLDYSLPLLDKLSSKS</sequence>
<evidence type="ECO:0000313" key="3">
    <source>
        <dbReference type="EMBL" id="KAL3759448.1"/>
    </source>
</evidence>
<name>A0ABD3M6S4_9STRA</name>
<evidence type="ECO:0000256" key="2">
    <source>
        <dbReference type="SAM" id="Phobius"/>
    </source>
</evidence>
<dbReference type="CDD" id="cd10527">
    <property type="entry name" value="SET_LSMT"/>
    <property type="match status" value="1"/>
</dbReference>
<dbReference type="InterPro" id="IPR050600">
    <property type="entry name" value="SETD3_SETD6_MTase"/>
</dbReference>
<keyword evidence="2" id="KW-1133">Transmembrane helix</keyword>
<organism evidence="3 4">
    <name type="scientific">Discostella pseudostelligera</name>
    <dbReference type="NCBI Taxonomy" id="259834"/>
    <lineage>
        <taxon>Eukaryota</taxon>
        <taxon>Sar</taxon>
        <taxon>Stramenopiles</taxon>
        <taxon>Ochrophyta</taxon>
        <taxon>Bacillariophyta</taxon>
        <taxon>Coscinodiscophyceae</taxon>
        <taxon>Thalassiosirophycidae</taxon>
        <taxon>Stephanodiscales</taxon>
        <taxon>Stephanodiscaceae</taxon>
        <taxon>Discostella</taxon>
    </lineage>
</organism>
<feature type="region of interest" description="Disordered" evidence="1">
    <location>
        <begin position="1"/>
        <end position="27"/>
    </location>
</feature>
<reference evidence="3 4" key="1">
    <citation type="submission" date="2024-10" db="EMBL/GenBank/DDBJ databases">
        <title>Updated reference genomes for cyclostephanoid diatoms.</title>
        <authorList>
            <person name="Roberts W.R."/>
            <person name="Alverson A.J."/>
        </authorList>
    </citation>
    <scope>NUCLEOTIDE SEQUENCE [LARGE SCALE GENOMIC DNA]</scope>
    <source>
        <strain evidence="3 4">AJA232-27</strain>
    </source>
</reference>
<dbReference type="Gene3D" id="3.90.1410.10">
    <property type="entry name" value="set domain protein methyltransferase, domain 1"/>
    <property type="match status" value="1"/>
</dbReference>
<evidence type="ECO:0000313" key="4">
    <source>
        <dbReference type="Proteomes" id="UP001530293"/>
    </source>
</evidence>
<dbReference type="Proteomes" id="UP001530293">
    <property type="component" value="Unassembled WGS sequence"/>
</dbReference>
<dbReference type="EMBL" id="JALLBG020000200">
    <property type="protein sequence ID" value="KAL3759448.1"/>
    <property type="molecule type" value="Genomic_DNA"/>
</dbReference>
<dbReference type="AlphaFoldDB" id="A0ABD3M6S4"/>
<dbReference type="PANTHER" id="PTHR13271:SF155">
    <property type="entry name" value="SET DOMAIN-CONTAINING PROTEIN"/>
    <property type="match status" value="1"/>
</dbReference>
<dbReference type="SUPFAM" id="SSF82199">
    <property type="entry name" value="SET domain"/>
    <property type="match status" value="1"/>
</dbReference>
<protein>
    <recommendedName>
        <fullName evidence="5">SET domain-containing protein</fullName>
    </recommendedName>
</protein>
<dbReference type="InterPro" id="IPR046341">
    <property type="entry name" value="SET_dom_sf"/>
</dbReference>
<proteinExistence type="predicted"/>
<dbReference type="PANTHER" id="PTHR13271">
    <property type="entry name" value="UNCHARACTERIZED PUTATIVE METHYLTRANSFERASE"/>
    <property type="match status" value="1"/>
</dbReference>
<evidence type="ECO:0008006" key="5">
    <source>
        <dbReference type="Google" id="ProtNLM"/>
    </source>
</evidence>
<keyword evidence="2" id="KW-0812">Transmembrane</keyword>
<comment type="caution">
    <text evidence="3">The sequence shown here is derived from an EMBL/GenBank/DDBJ whole genome shotgun (WGS) entry which is preliminary data.</text>
</comment>
<accession>A0ABD3M6S4</accession>
<gene>
    <name evidence="3" type="ORF">ACHAWU_000747</name>
</gene>
<evidence type="ECO:0000256" key="1">
    <source>
        <dbReference type="SAM" id="MobiDB-lite"/>
    </source>
</evidence>
<keyword evidence="4" id="KW-1185">Reference proteome</keyword>
<keyword evidence="2" id="KW-0472">Membrane</keyword>
<feature type="transmembrane region" description="Helical" evidence="2">
    <location>
        <begin position="36"/>
        <end position="58"/>
    </location>
</feature>